<accession>A0A1G2NDW9</accession>
<dbReference type="CDD" id="cd00090">
    <property type="entry name" value="HTH_ARSR"/>
    <property type="match status" value="1"/>
</dbReference>
<dbReference type="PANTHER" id="PTHR43132:SF2">
    <property type="entry name" value="ARSENICAL RESISTANCE OPERON REPRESSOR ARSR-RELATED"/>
    <property type="match status" value="1"/>
</dbReference>
<dbReference type="Proteomes" id="UP000176221">
    <property type="component" value="Unassembled WGS sequence"/>
</dbReference>
<dbReference type="PROSITE" id="PS50987">
    <property type="entry name" value="HTH_ARSR_2"/>
    <property type="match status" value="1"/>
</dbReference>
<sequence>MQLQQAEKILKALANRRRLEILKFLKRGKRASVGAIAKEIALSFRATSKHLTILAGATLLDRRQSSLSVFYKIAEDIPEFTKKLVERI</sequence>
<evidence type="ECO:0000256" key="1">
    <source>
        <dbReference type="ARBA" id="ARBA00023015"/>
    </source>
</evidence>
<evidence type="ECO:0000256" key="2">
    <source>
        <dbReference type="ARBA" id="ARBA00023125"/>
    </source>
</evidence>
<dbReference type="InterPro" id="IPR051011">
    <property type="entry name" value="Metal_resp_trans_reg"/>
</dbReference>
<dbReference type="EMBL" id="MHRX01000013">
    <property type="protein sequence ID" value="OHA34250.1"/>
    <property type="molecule type" value="Genomic_DNA"/>
</dbReference>
<dbReference type="Gene3D" id="1.10.10.10">
    <property type="entry name" value="Winged helix-like DNA-binding domain superfamily/Winged helix DNA-binding domain"/>
    <property type="match status" value="1"/>
</dbReference>
<dbReference type="STRING" id="1802319.A2928_03220"/>
<dbReference type="SUPFAM" id="SSF46785">
    <property type="entry name" value="Winged helix' DNA-binding domain"/>
    <property type="match status" value="1"/>
</dbReference>
<keyword evidence="2" id="KW-0238">DNA-binding</keyword>
<dbReference type="GO" id="GO:0003700">
    <property type="term" value="F:DNA-binding transcription factor activity"/>
    <property type="evidence" value="ECO:0007669"/>
    <property type="project" value="InterPro"/>
</dbReference>
<dbReference type="NCBIfam" id="NF033788">
    <property type="entry name" value="HTH_metalloreg"/>
    <property type="match status" value="1"/>
</dbReference>
<dbReference type="GO" id="GO:0003677">
    <property type="term" value="F:DNA binding"/>
    <property type="evidence" value="ECO:0007669"/>
    <property type="project" value="UniProtKB-KW"/>
</dbReference>
<dbReference type="Pfam" id="PF01022">
    <property type="entry name" value="HTH_5"/>
    <property type="match status" value="1"/>
</dbReference>
<gene>
    <name evidence="5" type="ORF">A2928_03220</name>
</gene>
<evidence type="ECO:0000313" key="6">
    <source>
        <dbReference type="Proteomes" id="UP000176221"/>
    </source>
</evidence>
<evidence type="ECO:0000259" key="4">
    <source>
        <dbReference type="PROSITE" id="PS50987"/>
    </source>
</evidence>
<dbReference type="InterPro" id="IPR011991">
    <property type="entry name" value="ArsR-like_HTH"/>
</dbReference>
<reference evidence="5 6" key="1">
    <citation type="journal article" date="2016" name="Nat. Commun.">
        <title>Thousands of microbial genomes shed light on interconnected biogeochemical processes in an aquifer system.</title>
        <authorList>
            <person name="Anantharaman K."/>
            <person name="Brown C.T."/>
            <person name="Hug L.A."/>
            <person name="Sharon I."/>
            <person name="Castelle C.J."/>
            <person name="Probst A.J."/>
            <person name="Thomas B.C."/>
            <person name="Singh A."/>
            <person name="Wilkins M.J."/>
            <person name="Karaoz U."/>
            <person name="Brodie E.L."/>
            <person name="Williams K.H."/>
            <person name="Hubbard S.S."/>
            <person name="Banfield J.F."/>
        </authorList>
    </citation>
    <scope>NUCLEOTIDE SEQUENCE [LARGE SCALE GENOMIC DNA]</scope>
</reference>
<keyword evidence="3" id="KW-0804">Transcription</keyword>
<dbReference type="InterPro" id="IPR001845">
    <property type="entry name" value="HTH_ArsR_DNA-bd_dom"/>
</dbReference>
<evidence type="ECO:0000313" key="5">
    <source>
        <dbReference type="EMBL" id="OHA34250.1"/>
    </source>
</evidence>
<evidence type="ECO:0000256" key="3">
    <source>
        <dbReference type="ARBA" id="ARBA00023163"/>
    </source>
</evidence>
<keyword evidence="1" id="KW-0805">Transcription regulation</keyword>
<dbReference type="InterPro" id="IPR036388">
    <property type="entry name" value="WH-like_DNA-bd_sf"/>
</dbReference>
<dbReference type="SMART" id="SM00418">
    <property type="entry name" value="HTH_ARSR"/>
    <property type="match status" value="1"/>
</dbReference>
<organism evidence="5 6">
    <name type="scientific">Candidatus Taylorbacteria bacterium RIFCSPLOWO2_01_FULL_45_15b</name>
    <dbReference type="NCBI Taxonomy" id="1802319"/>
    <lineage>
        <taxon>Bacteria</taxon>
        <taxon>Candidatus Tayloriibacteriota</taxon>
    </lineage>
</organism>
<protein>
    <recommendedName>
        <fullName evidence="4">HTH arsR-type domain-containing protein</fullName>
    </recommendedName>
</protein>
<proteinExistence type="predicted"/>
<feature type="domain" description="HTH arsR-type" evidence="4">
    <location>
        <begin position="1"/>
        <end position="88"/>
    </location>
</feature>
<dbReference type="PRINTS" id="PR00778">
    <property type="entry name" value="HTHARSR"/>
</dbReference>
<dbReference type="InterPro" id="IPR036390">
    <property type="entry name" value="WH_DNA-bd_sf"/>
</dbReference>
<dbReference type="AlphaFoldDB" id="A0A1G2NDW9"/>
<name>A0A1G2NDW9_9BACT</name>
<dbReference type="PANTHER" id="PTHR43132">
    <property type="entry name" value="ARSENICAL RESISTANCE OPERON REPRESSOR ARSR-RELATED"/>
    <property type="match status" value="1"/>
</dbReference>
<comment type="caution">
    <text evidence="5">The sequence shown here is derived from an EMBL/GenBank/DDBJ whole genome shotgun (WGS) entry which is preliminary data.</text>
</comment>